<keyword evidence="1" id="KW-1133">Transmembrane helix</keyword>
<feature type="transmembrane region" description="Helical" evidence="1">
    <location>
        <begin position="243"/>
        <end position="264"/>
    </location>
</feature>
<feature type="transmembrane region" description="Helical" evidence="1">
    <location>
        <begin position="135"/>
        <end position="154"/>
    </location>
</feature>
<dbReference type="AlphaFoldDB" id="A0A1E3QGA8"/>
<accession>A0A1E3QGA8</accession>
<dbReference type="OrthoDB" id="75720at2759"/>
<evidence type="ECO:0000313" key="2">
    <source>
        <dbReference type="EMBL" id="ODQ76112.1"/>
    </source>
</evidence>
<reference evidence="2 3" key="1">
    <citation type="journal article" date="2016" name="Proc. Natl. Acad. Sci. U.S.A.">
        <title>Comparative genomics of biotechnologically important yeasts.</title>
        <authorList>
            <person name="Riley R."/>
            <person name="Haridas S."/>
            <person name="Wolfe K.H."/>
            <person name="Lopes M.R."/>
            <person name="Hittinger C.T."/>
            <person name="Goeker M."/>
            <person name="Salamov A.A."/>
            <person name="Wisecaver J.H."/>
            <person name="Long T.M."/>
            <person name="Calvey C.H."/>
            <person name="Aerts A.L."/>
            <person name="Barry K.W."/>
            <person name="Choi C."/>
            <person name="Clum A."/>
            <person name="Coughlan A.Y."/>
            <person name="Deshpande S."/>
            <person name="Douglass A.P."/>
            <person name="Hanson S.J."/>
            <person name="Klenk H.-P."/>
            <person name="LaButti K.M."/>
            <person name="Lapidus A."/>
            <person name="Lindquist E.A."/>
            <person name="Lipzen A.M."/>
            <person name="Meier-Kolthoff J.P."/>
            <person name="Ohm R.A."/>
            <person name="Otillar R.P."/>
            <person name="Pangilinan J.L."/>
            <person name="Peng Y."/>
            <person name="Rokas A."/>
            <person name="Rosa C.A."/>
            <person name="Scheuner C."/>
            <person name="Sibirny A.A."/>
            <person name="Slot J.C."/>
            <person name="Stielow J.B."/>
            <person name="Sun H."/>
            <person name="Kurtzman C.P."/>
            <person name="Blackwell M."/>
            <person name="Grigoriev I.V."/>
            <person name="Jeffries T.W."/>
        </authorList>
    </citation>
    <scope>NUCLEOTIDE SEQUENCE [LARGE SCALE GENOMIC DNA]</scope>
    <source>
        <strain evidence="2 3">NRRL Y-11557</strain>
    </source>
</reference>
<dbReference type="EMBL" id="KV454289">
    <property type="protein sequence ID" value="ODQ76112.1"/>
    <property type="molecule type" value="Genomic_DNA"/>
</dbReference>
<keyword evidence="3" id="KW-1185">Reference proteome</keyword>
<gene>
    <name evidence="2" type="ORF">LIPSTDRAFT_122706</name>
</gene>
<organism evidence="2 3">
    <name type="scientific">Lipomyces starkeyi NRRL Y-11557</name>
    <dbReference type="NCBI Taxonomy" id="675824"/>
    <lineage>
        <taxon>Eukaryota</taxon>
        <taxon>Fungi</taxon>
        <taxon>Dikarya</taxon>
        <taxon>Ascomycota</taxon>
        <taxon>Saccharomycotina</taxon>
        <taxon>Lipomycetes</taxon>
        <taxon>Lipomycetales</taxon>
        <taxon>Lipomycetaceae</taxon>
        <taxon>Lipomyces</taxon>
    </lineage>
</organism>
<name>A0A1E3QGA8_LIPST</name>
<keyword evidence="1" id="KW-0812">Transmembrane</keyword>
<feature type="transmembrane region" description="Helical" evidence="1">
    <location>
        <begin position="52"/>
        <end position="75"/>
    </location>
</feature>
<evidence type="ECO:0000313" key="3">
    <source>
        <dbReference type="Proteomes" id="UP000094385"/>
    </source>
</evidence>
<evidence type="ECO:0000256" key="1">
    <source>
        <dbReference type="SAM" id="Phobius"/>
    </source>
</evidence>
<proteinExistence type="predicted"/>
<feature type="transmembrane region" description="Helical" evidence="1">
    <location>
        <begin position="12"/>
        <end position="32"/>
    </location>
</feature>
<sequence>MFESTLGFCASVWISGAYILEIIAPYVLYQHIRQTQRRWPSTLYLQGISGDYIILSLQSCLYRIIYIFAYIFPTISLERQYAARYYRAPDINKVGILSGLPYALSTLLALIRILLPEFPRAISQLRLRFSTIAKFVSATTFTAATTAFVLATGFKFDPATGMGFWGLFYIDAVDLLKGIADWLDCVRFWPQVVINWEEGNTVAFDTAYPLLLLTSAACRGMGMLFTALAKDDLRLAVRPPGTVLYIIYTMVVCGVFYFQSCWVYRRDNARILRGFTKRSGEDSNDEVQGRVRDEESIGLMPLAQHME</sequence>
<feature type="transmembrane region" description="Helical" evidence="1">
    <location>
        <begin position="95"/>
        <end position="115"/>
    </location>
</feature>
<keyword evidence="1" id="KW-0472">Membrane</keyword>
<dbReference type="Proteomes" id="UP000094385">
    <property type="component" value="Unassembled WGS sequence"/>
</dbReference>
<protein>
    <submittedName>
        <fullName evidence="2">Uncharacterized protein</fullName>
    </submittedName>
</protein>